<dbReference type="InterPro" id="IPR052035">
    <property type="entry name" value="ZnF_BED_domain_contain"/>
</dbReference>
<keyword evidence="5" id="KW-0539">Nucleus</keyword>
<gene>
    <name evidence="7" type="ORF">CAAN4_A07338</name>
</gene>
<dbReference type="Pfam" id="PF05699">
    <property type="entry name" value="Dimer_Tnp_hAT"/>
    <property type="match status" value="1"/>
</dbReference>
<dbReference type="EMBL" id="OZ004253">
    <property type="protein sequence ID" value="CAK7893449.1"/>
    <property type="molecule type" value="Genomic_DNA"/>
</dbReference>
<evidence type="ECO:0000256" key="1">
    <source>
        <dbReference type="ARBA" id="ARBA00004123"/>
    </source>
</evidence>
<proteinExistence type="predicted"/>
<evidence type="ECO:0000256" key="3">
    <source>
        <dbReference type="ARBA" id="ARBA00022771"/>
    </source>
</evidence>
<evidence type="ECO:0000256" key="2">
    <source>
        <dbReference type="ARBA" id="ARBA00022723"/>
    </source>
</evidence>
<evidence type="ECO:0000259" key="6">
    <source>
        <dbReference type="Pfam" id="PF05699"/>
    </source>
</evidence>
<accession>A0ABP0E641</accession>
<dbReference type="SUPFAM" id="SSF53098">
    <property type="entry name" value="Ribonuclease H-like"/>
    <property type="match status" value="1"/>
</dbReference>
<reference evidence="7 8" key="1">
    <citation type="submission" date="2024-01" db="EMBL/GenBank/DDBJ databases">
        <authorList>
            <consortium name="Genoscope - CEA"/>
            <person name="William W."/>
        </authorList>
    </citation>
    <scope>NUCLEOTIDE SEQUENCE [LARGE SCALE GENOMIC DNA]</scope>
    <source>
        <strain evidence="7 8">29B2s-10</strain>
    </source>
</reference>
<dbReference type="PANTHER" id="PTHR46481">
    <property type="entry name" value="ZINC FINGER BED DOMAIN-CONTAINING PROTEIN 4"/>
    <property type="match status" value="1"/>
</dbReference>
<evidence type="ECO:0000313" key="8">
    <source>
        <dbReference type="Proteomes" id="UP001497600"/>
    </source>
</evidence>
<keyword evidence="3" id="KW-0863">Zinc-finger</keyword>
<keyword evidence="2" id="KW-0479">Metal-binding</keyword>
<sequence>MEKKGSKRKACSSCEVDVQEMLNVSKKTTILFIENLLPFSNIKNQHLITFYNELSNEFEKESLNPLKLTTACLELYNDFKTYFCNYFNRMKGLKISLICHKWQFSSSINPFIFISTSFISQDFELIEFPIALIEMNEHFTTNLINDTILKDLQGKVSFITSNTKFNQEISDFLTFLTTENSLDKNFLYCFPSFLNECISKFIFEIKEQDEDEAEDEEQTRTNAYSNHFCNDITIGIQLILNPILKLFQLKFNELLSVIDESTTNINVEFKQKLKKLLEFIKNNNSNKMIFQQIEQILKLKIEILQQQEIPNLVNEKYWQLIEFILEFIKRFHEIIIECLNIQYPTIHMILKWIKILIVHTTTLEKNLQLKYNLIISNNTNLIKNIAIILEKLLKYHDDIIHNNFDLILASYLHPSTKRYLQDGNLNQINSYVADKAKLTGIRTSNNAINNPTNFDNLDDMIMKVFNCSGSGSKECYRYETSSNNEIKYDKSSRYISLETGPNLLKYWQSNIDKYPTLSRISRQVLSIQLSTIRQTNNLFQEQISLIRSIKDNGEMLQAIYVLHVLSKQYNLYLFDPKDLDSQIEEFRFGGSTNTTEEDDEEMELESDYGLNQDLESIQSESSIEIERDSNKRARKL</sequence>
<feature type="domain" description="HAT C-terminal dimerisation" evidence="6">
    <location>
        <begin position="502"/>
        <end position="542"/>
    </location>
</feature>
<evidence type="ECO:0000256" key="4">
    <source>
        <dbReference type="ARBA" id="ARBA00022833"/>
    </source>
</evidence>
<evidence type="ECO:0000256" key="5">
    <source>
        <dbReference type="ARBA" id="ARBA00023242"/>
    </source>
</evidence>
<organism evidence="7 8">
    <name type="scientific">[Candida] anglica</name>
    <dbReference type="NCBI Taxonomy" id="148631"/>
    <lineage>
        <taxon>Eukaryota</taxon>
        <taxon>Fungi</taxon>
        <taxon>Dikarya</taxon>
        <taxon>Ascomycota</taxon>
        <taxon>Saccharomycotina</taxon>
        <taxon>Pichiomycetes</taxon>
        <taxon>Debaryomycetaceae</taxon>
        <taxon>Kurtzmaniella</taxon>
    </lineage>
</organism>
<protein>
    <recommendedName>
        <fullName evidence="6">HAT C-terminal dimerisation domain-containing protein</fullName>
    </recommendedName>
</protein>
<keyword evidence="4" id="KW-0862">Zinc</keyword>
<dbReference type="InterPro" id="IPR008906">
    <property type="entry name" value="HATC_C_dom"/>
</dbReference>
<comment type="subcellular location">
    <subcellularLocation>
        <location evidence="1">Nucleus</location>
    </subcellularLocation>
</comment>
<dbReference type="PANTHER" id="PTHR46481:SF10">
    <property type="entry name" value="ZINC FINGER BED DOMAIN-CONTAINING PROTEIN 39"/>
    <property type="match status" value="1"/>
</dbReference>
<dbReference type="Proteomes" id="UP001497600">
    <property type="component" value="Chromosome A"/>
</dbReference>
<dbReference type="InterPro" id="IPR012337">
    <property type="entry name" value="RNaseH-like_sf"/>
</dbReference>
<keyword evidence="8" id="KW-1185">Reference proteome</keyword>
<evidence type="ECO:0000313" key="7">
    <source>
        <dbReference type="EMBL" id="CAK7893449.1"/>
    </source>
</evidence>
<name>A0ABP0E641_9ASCO</name>